<keyword evidence="2" id="KW-1185">Reference proteome</keyword>
<dbReference type="EMBL" id="CAXIEN010000009">
    <property type="protein sequence ID" value="CAL1263631.1"/>
    <property type="molecule type" value="Genomic_DNA"/>
</dbReference>
<name>A0AAV1Z058_9ARAC</name>
<evidence type="ECO:0008006" key="3">
    <source>
        <dbReference type="Google" id="ProtNLM"/>
    </source>
</evidence>
<evidence type="ECO:0000313" key="1">
    <source>
        <dbReference type="EMBL" id="CAL1263631.1"/>
    </source>
</evidence>
<accession>A0AAV1Z058</accession>
<comment type="caution">
    <text evidence="1">The sequence shown here is derived from an EMBL/GenBank/DDBJ whole genome shotgun (WGS) entry which is preliminary data.</text>
</comment>
<reference evidence="1 2" key="1">
    <citation type="submission" date="2024-04" db="EMBL/GenBank/DDBJ databases">
        <authorList>
            <person name="Rising A."/>
            <person name="Reimegard J."/>
            <person name="Sonavane S."/>
            <person name="Akerstrom W."/>
            <person name="Nylinder S."/>
            <person name="Hedman E."/>
            <person name="Kallberg Y."/>
        </authorList>
    </citation>
    <scope>NUCLEOTIDE SEQUENCE [LARGE SCALE GENOMIC DNA]</scope>
</reference>
<proteinExistence type="predicted"/>
<dbReference type="AlphaFoldDB" id="A0AAV1Z058"/>
<evidence type="ECO:0000313" key="2">
    <source>
        <dbReference type="Proteomes" id="UP001497382"/>
    </source>
</evidence>
<gene>
    <name evidence="1" type="ORF">LARSCL_LOCUS1591</name>
</gene>
<protein>
    <recommendedName>
        <fullName evidence="3">Ribosomal protein S14</fullName>
    </recommendedName>
</protein>
<sequence length="80" mass="9210">MTRTTDNKKNVLQKPSRVEYSSARATNGLSYSIVWSILSENQMRPCIEASRLLVPEYDGYMVSSTKCRRRRISCIRIVHG</sequence>
<dbReference type="Proteomes" id="UP001497382">
    <property type="component" value="Unassembled WGS sequence"/>
</dbReference>
<organism evidence="1 2">
    <name type="scientific">Larinioides sclopetarius</name>
    <dbReference type="NCBI Taxonomy" id="280406"/>
    <lineage>
        <taxon>Eukaryota</taxon>
        <taxon>Metazoa</taxon>
        <taxon>Ecdysozoa</taxon>
        <taxon>Arthropoda</taxon>
        <taxon>Chelicerata</taxon>
        <taxon>Arachnida</taxon>
        <taxon>Araneae</taxon>
        <taxon>Araneomorphae</taxon>
        <taxon>Entelegynae</taxon>
        <taxon>Araneoidea</taxon>
        <taxon>Araneidae</taxon>
        <taxon>Larinioides</taxon>
    </lineage>
</organism>